<evidence type="ECO:0000256" key="1">
    <source>
        <dbReference type="ARBA" id="ARBA00023125"/>
    </source>
</evidence>
<protein>
    <submittedName>
        <fullName evidence="4">Transcriptional regulator, TetR family</fullName>
    </submittedName>
</protein>
<reference evidence="5" key="1">
    <citation type="submission" date="2016-10" db="EMBL/GenBank/DDBJ databases">
        <authorList>
            <person name="Varghese N."/>
        </authorList>
    </citation>
    <scope>NUCLEOTIDE SEQUENCE [LARGE SCALE GENOMIC DNA]</scope>
    <source>
        <strain evidence="5">DSM 24868</strain>
    </source>
</reference>
<keyword evidence="5" id="KW-1185">Reference proteome</keyword>
<evidence type="ECO:0000256" key="2">
    <source>
        <dbReference type="PROSITE-ProRule" id="PRU00335"/>
    </source>
</evidence>
<dbReference type="InterPro" id="IPR009057">
    <property type="entry name" value="Homeodomain-like_sf"/>
</dbReference>
<dbReference type="Gene3D" id="1.10.357.10">
    <property type="entry name" value="Tetracycline Repressor, domain 2"/>
    <property type="match status" value="1"/>
</dbReference>
<dbReference type="PROSITE" id="PS50977">
    <property type="entry name" value="HTH_TETR_2"/>
    <property type="match status" value="1"/>
</dbReference>
<evidence type="ECO:0000313" key="5">
    <source>
        <dbReference type="Proteomes" id="UP000183315"/>
    </source>
</evidence>
<gene>
    <name evidence="4" type="ORF">SAMN05421637_2674</name>
</gene>
<dbReference type="AlphaFoldDB" id="A0A1H7AUL6"/>
<evidence type="ECO:0000313" key="4">
    <source>
        <dbReference type="EMBL" id="SEJ68334.1"/>
    </source>
</evidence>
<proteinExistence type="predicted"/>
<dbReference type="Proteomes" id="UP000183315">
    <property type="component" value="Unassembled WGS sequence"/>
</dbReference>
<dbReference type="EMBL" id="FNZI01000008">
    <property type="protein sequence ID" value="SEJ68334.1"/>
    <property type="molecule type" value="Genomic_DNA"/>
</dbReference>
<dbReference type="OrthoDB" id="3193022at2"/>
<keyword evidence="1 2" id="KW-0238">DNA-binding</keyword>
<feature type="DNA-binding region" description="H-T-H motif" evidence="2">
    <location>
        <begin position="31"/>
        <end position="50"/>
    </location>
</feature>
<sequence>MTTDPRFARSADALADAVLTLAAERPIERIAVTEIARLAGVTRATFYNHATSPAALLTSVLLRELDTIRDSFFADVDLAPDRIEETWRASELVLVEHVLAHADVYRRGLAQAAGRHGSVLSELLAGHVEASLLTFARDHGVDLGGPDALRIAMAAAFVGQGTAGALRVWLEGPAPLDPEVAVGTILSLIPPLWFTVARA</sequence>
<accession>A0A1H7AUL6</accession>
<evidence type="ECO:0000259" key="3">
    <source>
        <dbReference type="PROSITE" id="PS50977"/>
    </source>
</evidence>
<dbReference type="GO" id="GO:0003677">
    <property type="term" value="F:DNA binding"/>
    <property type="evidence" value="ECO:0007669"/>
    <property type="project" value="UniProtKB-UniRule"/>
</dbReference>
<dbReference type="RefSeq" id="WP_052405909.1">
    <property type="nucleotide sequence ID" value="NZ_BBLU01000009.1"/>
</dbReference>
<organism evidence="4 5">
    <name type="scientific">Demequina mangrovi</name>
    <dbReference type="NCBI Taxonomy" id="1043493"/>
    <lineage>
        <taxon>Bacteria</taxon>
        <taxon>Bacillati</taxon>
        <taxon>Actinomycetota</taxon>
        <taxon>Actinomycetes</taxon>
        <taxon>Micrococcales</taxon>
        <taxon>Demequinaceae</taxon>
        <taxon>Demequina</taxon>
    </lineage>
</organism>
<name>A0A1H7AUL6_9MICO</name>
<feature type="domain" description="HTH tetR-type" evidence="3">
    <location>
        <begin position="8"/>
        <end position="68"/>
    </location>
</feature>
<dbReference type="eggNOG" id="COG1309">
    <property type="taxonomic scope" value="Bacteria"/>
</dbReference>
<dbReference type="STRING" id="1043493.SAMN05421637_2674"/>
<dbReference type="InterPro" id="IPR001647">
    <property type="entry name" value="HTH_TetR"/>
</dbReference>
<dbReference type="SUPFAM" id="SSF46689">
    <property type="entry name" value="Homeodomain-like"/>
    <property type="match status" value="1"/>
</dbReference>
<dbReference type="Pfam" id="PF00440">
    <property type="entry name" value="TetR_N"/>
    <property type="match status" value="1"/>
</dbReference>